<organism evidence="3 4">
    <name type="scientific">Pristionchus fissidentatus</name>
    <dbReference type="NCBI Taxonomy" id="1538716"/>
    <lineage>
        <taxon>Eukaryota</taxon>
        <taxon>Metazoa</taxon>
        <taxon>Ecdysozoa</taxon>
        <taxon>Nematoda</taxon>
        <taxon>Chromadorea</taxon>
        <taxon>Rhabditida</taxon>
        <taxon>Rhabditina</taxon>
        <taxon>Diplogasteromorpha</taxon>
        <taxon>Diplogasteroidea</taxon>
        <taxon>Neodiplogasteridae</taxon>
        <taxon>Pristionchus</taxon>
    </lineage>
</organism>
<sequence length="281" mass="31577">SNGLLFPCRISSPFSLIPSKGEKIWPSKIQCDYTKGAYQYKEGEGEFIPLDTATYQVTCARKGDNVSSAGFSIWIWIGIGIVVGMLIVVVLIVCCRFFILRSKRISKEEEERKNLITKKSESQTSSTASQAKPGVSLPIPTPSTSNEKSDSSGEKNNDLPEKTMIEPTVTVNTAFSRETHSVHKSKDISIEEDDDKIDKKDEKTMQVKEKSAGSVKGSHASQKEKKEERKRKDDNKPRKFDLDDKEKKIAKGVYRKNEDYPTMADIESDWDDDKDGKHVSK</sequence>
<feature type="compositionally biased region" description="Basic and acidic residues" evidence="1">
    <location>
        <begin position="221"/>
        <end position="259"/>
    </location>
</feature>
<protein>
    <submittedName>
        <fullName evidence="3">Uncharacterized protein</fullName>
    </submittedName>
</protein>
<feature type="compositionally biased region" description="Basic and acidic residues" evidence="1">
    <location>
        <begin position="177"/>
        <end position="189"/>
    </location>
</feature>
<name>A0AAV5V4X8_9BILA</name>
<gene>
    <name evidence="3" type="ORF">PFISCL1PPCAC_5923</name>
</gene>
<feature type="compositionally biased region" description="Basic and acidic residues" evidence="1">
    <location>
        <begin position="110"/>
        <end position="121"/>
    </location>
</feature>
<feature type="region of interest" description="Disordered" evidence="1">
    <location>
        <begin position="110"/>
        <end position="281"/>
    </location>
</feature>
<evidence type="ECO:0000313" key="3">
    <source>
        <dbReference type="EMBL" id="GMT14626.1"/>
    </source>
</evidence>
<feature type="compositionally biased region" description="Basic and acidic residues" evidence="1">
    <location>
        <begin position="147"/>
        <end position="164"/>
    </location>
</feature>
<keyword evidence="2" id="KW-0472">Membrane</keyword>
<evidence type="ECO:0000256" key="2">
    <source>
        <dbReference type="SAM" id="Phobius"/>
    </source>
</evidence>
<dbReference type="AlphaFoldDB" id="A0AAV5V4X8"/>
<comment type="caution">
    <text evidence="3">The sequence shown here is derived from an EMBL/GenBank/DDBJ whole genome shotgun (WGS) entry which is preliminary data.</text>
</comment>
<keyword evidence="2" id="KW-1133">Transmembrane helix</keyword>
<dbReference type="EMBL" id="BTSY01000002">
    <property type="protein sequence ID" value="GMT14626.1"/>
    <property type="molecule type" value="Genomic_DNA"/>
</dbReference>
<feature type="non-terminal residue" evidence="3">
    <location>
        <position position="1"/>
    </location>
</feature>
<feature type="compositionally biased region" description="Low complexity" evidence="1">
    <location>
        <begin position="122"/>
        <end position="132"/>
    </location>
</feature>
<keyword evidence="2" id="KW-0812">Transmembrane</keyword>
<feature type="compositionally biased region" description="Basic and acidic residues" evidence="1">
    <location>
        <begin position="196"/>
        <end position="211"/>
    </location>
</feature>
<feature type="non-terminal residue" evidence="3">
    <location>
        <position position="281"/>
    </location>
</feature>
<proteinExistence type="predicted"/>
<accession>A0AAV5V4X8</accession>
<dbReference type="Proteomes" id="UP001432322">
    <property type="component" value="Unassembled WGS sequence"/>
</dbReference>
<evidence type="ECO:0000313" key="4">
    <source>
        <dbReference type="Proteomes" id="UP001432322"/>
    </source>
</evidence>
<reference evidence="3" key="1">
    <citation type="submission" date="2023-10" db="EMBL/GenBank/DDBJ databases">
        <title>Genome assembly of Pristionchus species.</title>
        <authorList>
            <person name="Yoshida K."/>
            <person name="Sommer R.J."/>
        </authorList>
    </citation>
    <scope>NUCLEOTIDE SEQUENCE</scope>
    <source>
        <strain evidence="3">RS5133</strain>
    </source>
</reference>
<keyword evidence="4" id="KW-1185">Reference proteome</keyword>
<feature type="transmembrane region" description="Helical" evidence="2">
    <location>
        <begin position="73"/>
        <end position="99"/>
    </location>
</feature>
<evidence type="ECO:0000256" key="1">
    <source>
        <dbReference type="SAM" id="MobiDB-lite"/>
    </source>
</evidence>